<keyword evidence="1" id="KW-0812">Transmembrane</keyword>
<dbReference type="InterPro" id="IPR042099">
    <property type="entry name" value="ANL_N_sf"/>
</dbReference>
<name>A0A1F5NA60_9BACT</name>
<dbReference type="AlphaFoldDB" id="A0A1F5NA60"/>
<organism evidence="2 3">
    <name type="scientific">Candidatus Doudnabacteria bacterium RIFCSPHIGHO2_01_FULL_41_86</name>
    <dbReference type="NCBI Taxonomy" id="1817821"/>
    <lineage>
        <taxon>Bacteria</taxon>
        <taxon>Candidatus Doudnaibacteriota</taxon>
    </lineage>
</organism>
<dbReference type="Gene3D" id="3.40.50.12780">
    <property type="entry name" value="N-terminal domain of ligase-like"/>
    <property type="match status" value="1"/>
</dbReference>
<dbReference type="EMBL" id="MFEH01000001">
    <property type="protein sequence ID" value="OGE74340.1"/>
    <property type="molecule type" value="Genomic_DNA"/>
</dbReference>
<keyword evidence="1" id="KW-1133">Transmembrane helix</keyword>
<protein>
    <recommendedName>
        <fullName evidence="4">Phenylacetate--CoA ligase</fullName>
    </recommendedName>
</protein>
<evidence type="ECO:0000313" key="3">
    <source>
        <dbReference type="Proteomes" id="UP000177610"/>
    </source>
</evidence>
<dbReference type="PANTHER" id="PTHR43845">
    <property type="entry name" value="BLR5969 PROTEIN"/>
    <property type="match status" value="1"/>
</dbReference>
<dbReference type="PANTHER" id="PTHR43845:SF1">
    <property type="entry name" value="BLR5969 PROTEIN"/>
    <property type="match status" value="1"/>
</dbReference>
<dbReference type="SUPFAM" id="SSF56801">
    <property type="entry name" value="Acetyl-CoA synthetase-like"/>
    <property type="match status" value="1"/>
</dbReference>
<proteinExistence type="predicted"/>
<feature type="transmembrane region" description="Helical" evidence="1">
    <location>
        <begin position="116"/>
        <end position="134"/>
    </location>
</feature>
<sequence length="478" mass="54820">MRQGLKNAIRIFRDAAKEVPSYKDFISRHHFNPSKVKSHREFEQVPIMEKKNYLYQYPFNRFFSKDKIAPMIYASSGSSGKPTFWFRGDDQEKIGGKFHEKIFTDIFRIKKDDSTLVVICFAMGLWVAGNYTLACCRNLSRKGFNLSTITPGIEKIDIINSLRILGPHFKNIVIAGYPPFVMDIVNDARKAKIKFSKNTFVITAGDKFTEEWRRSLLDLLGINSKKNIISIYGSADTGALGHETPISIYIREEALKNPALYKQVFEQEVVEPALMQYDPYLTYFEVVNDELLITTKTSIPLIRYNIHDQGAIIPYNEMQDKLKKLGLLNKAKEHGLQFWKMPFFVKKGRTDVAVTFYAINVYPENLQTSLEDRKISKYLTGNYLAYNQNSKNQKNQKLHLKLELAEKTKANPRMLNLIVDTISSKLSELSIEYRKLYSAIGTKAQPQVKLEPYGRLAETGKIAGLLNTKGKKARMVLT</sequence>
<dbReference type="STRING" id="1817821.A2717_02250"/>
<keyword evidence="1" id="KW-0472">Membrane</keyword>
<evidence type="ECO:0000313" key="2">
    <source>
        <dbReference type="EMBL" id="OGE74340.1"/>
    </source>
</evidence>
<gene>
    <name evidence="2" type="ORF">A2717_02250</name>
</gene>
<reference evidence="2 3" key="1">
    <citation type="journal article" date="2016" name="Nat. Commun.">
        <title>Thousands of microbial genomes shed light on interconnected biogeochemical processes in an aquifer system.</title>
        <authorList>
            <person name="Anantharaman K."/>
            <person name="Brown C.T."/>
            <person name="Hug L.A."/>
            <person name="Sharon I."/>
            <person name="Castelle C.J."/>
            <person name="Probst A.J."/>
            <person name="Thomas B.C."/>
            <person name="Singh A."/>
            <person name="Wilkins M.J."/>
            <person name="Karaoz U."/>
            <person name="Brodie E.L."/>
            <person name="Williams K.H."/>
            <person name="Hubbard S.S."/>
            <person name="Banfield J.F."/>
        </authorList>
    </citation>
    <scope>NUCLEOTIDE SEQUENCE [LARGE SCALE GENOMIC DNA]</scope>
</reference>
<dbReference type="Proteomes" id="UP000177610">
    <property type="component" value="Unassembled WGS sequence"/>
</dbReference>
<comment type="caution">
    <text evidence="2">The sequence shown here is derived from an EMBL/GenBank/DDBJ whole genome shotgun (WGS) entry which is preliminary data.</text>
</comment>
<accession>A0A1F5NA60</accession>
<evidence type="ECO:0000256" key="1">
    <source>
        <dbReference type="SAM" id="Phobius"/>
    </source>
</evidence>
<evidence type="ECO:0008006" key="4">
    <source>
        <dbReference type="Google" id="ProtNLM"/>
    </source>
</evidence>